<evidence type="ECO:0000313" key="2">
    <source>
        <dbReference type="EMBL" id="EFC44646.1"/>
    </source>
</evidence>
<sequence length="292" mass="33591">MSDMIDIDAEETSQLGKTFKSDMTDLKGTRALERIIEEGKRQIQTIFTYKTAIGKLIQVRGDADNKKELYKQNLTILGPNIQIMRDLFQFNDVMREHVVAFVKGFCKDNASPSADEAKALIDVLDVVIILDYLKTWQAGLNNDFAMYRRAIQHVKKDYNMSEDETLRHFLVNPHNINKALKTSFTEDADGYEKVLSYLANECNNRHEKEEKNEKYVRVAVCCVFLFDQLISDANKFANMKKNMKFHKINKLFETNPKVALHNDLPLNVPNYLKSCPNFTKNADCDKGVCTIL</sequence>
<reference evidence="2 3" key="1">
    <citation type="journal article" date="2010" name="Cell">
        <title>The genome of Naegleria gruberi illuminates early eukaryotic versatility.</title>
        <authorList>
            <person name="Fritz-Laylin L.K."/>
            <person name="Prochnik S.E."/>
            <person name="Ginger M.L."/>
            <person name="Dacks J.B."/>
            <person name="Carpenter M.L."/>
            <person name="Field M.C."/>
            <person name="Kuo A."/>
            <person name="Paredez A."/>
            <person name="Chapman J."/>
            <person name="Pham J."/>
            <person name="Shu S."/>
            <person name="Neupane R."/>
            <person name="Cipriano M."/>
            <person name="Mancuso J."/>
            <person name="Tu H."/>
            <person name="Salamov A."/>
            <person name="Lindquist E."/>
            <person name="Shapiro H."/>
            <person name="Lucas S."/>
            <person name="Grigoriev I.V."/>
            <person name="Cande W.Z."/>
            <person name="Fulton C."/>
            <person name="Rokhsar D.S."/>
            <person name="Dawson S.C."/>
        </authorList>
    </citation>
    <scope>NUCLEOTIDE SEQUENCE [LARGE SCALE GENOMIC DNA]</scope>
    <source>
        <strain evidence="2 3">NEG-M</strain>
    </source>
</reference>
<dbReference type="Pfam" id="PF07159">
    <property type="entry name" value="CYRIA-B_Rac1-bd"/>
    <property type="match status" value="1"/>
</dbReference>
<organism evidence="3">
    <name type="scientific">Naegleria gruberi</name>
    <name type="common">Amoeba</name>
    <dbReference type="NCBI Taxonomy" id="5762"/>
    <lineage>
        <taxon>Eukaryota</taxon>
        <taxon>Discoba</taxon>
        <taxon>Heterolobosea</taxon>
        <taxon>Tetramitia</taxon>
        <taxon>Eutetramitia</taxon>
        <taxon>Vahlkampfiidae</taxon>
        <taxon>Naegleria</taxon>
    </lineage>
</organism>
<dbReference type="AlphaFoldDB" id="D2VER1"/>
<dbReference type="PIRSF" id="PIRSF008153">
    <property type="entry name" value="FMR1_interacting"/>
    <property type="match status" value="1"/>
</dbReference>
<dbReference type="GO" id="GO:0031267">
    <property type="term" value="F:small GTPase binding"/>
    <property type="evidence" value="ECO:0007669"/>
    <property type="project" value="InterPro"/>
</dbReference>
<dbReference type="VEuPathDB" id="AmoebaDB:NAEGRDRAFT_79681"/>
<dbReference type="InterPro" id="IPR009828">
    <property type="entry name" value="CYRIA/CYRIB_Rac1-bd"/>
</dbReference>
<dbReference type="GeneID" id="8848744"/>
<dbReference type="RefSeq" id="XP_002677390.1">
    <property type="nucleotide sequence ID" value="XM_002677344.1"/>
</dbReference>
<dbReference type="eggNOG" id="KOG3534">
    <property type="taxonomic scope" value="Eukaryota"/>
</dbReference>
<dbReference type="Proteomes" id="UP000006671">
    <property type="component" value="Unassembled WGS sequence"/>
</dbReference>
<proteinExistence type="predicted"/>
<gene>
    <name evidence="2" type="ORF">NAEGRDRAFT_79681</name>
</gene>
<dbReference type="InParanoid" id="D2VER1"/>
<evidence type="ECO:0000313" key="3">
    <source>
        <dbReference type="Proteomes" id="UP000006671"/>
    </source>
</evidence>
<accession>D2VER1</accession>
<keyword evidence="3" id="KW-1185">Reference proteome</keyword>
<protein>
    <submittedName>
        <fullName evidence="2">Component of scar regulatory complex</fullName>
    </submittedName>
</protein>
<dbReference type="PANTHER" id="PTHR12195">
    <property type="entry name" value="CYTOPLASMIC FMR1-INTERACTING PROTEIN-RELATED"/>
    <property type="match status" value="1"/>
</dbReference>
<dbReference type="GO" id="GO:0030833">
    <property type="term" value="P:regulation of actin filament polymerization"/>
    <property type="evidence" value="ECO:0007669"/>
    <property type="project" value="InterPro"/>
</dbReference>
<dbReference type="InterPro" id="IPR008081">
    <property type="entry name" value="Cytoplasmic_FMR1-int"/>
</dbReference>
<dbReference type="OMA" id="PHNINKA"/>
<dbReference type="OrthoDB" id="10313839at2759"/>
<evidence type="ECO:0000259" key="1">
    <source>
        <dbReference type="Pfam" id="PF07159"/>
    </source>
</evidence>
<dbReference type="EMBL" id="GG738867">
    <property type="protein sequence ID" value="EFC44646.1"/>
    <property type="molecule type" value="Genomic_DNA"/>
</dbReference>
<name>D2VER1_NAEGR</name>
<dbReference type="GO" id="GO:0005737">
    <property type="term" value="C:cytoplasm"/>
    <property type="evidence" value="ECO:0007669"/>
    <property type="project" value="UniProtKB-ARBA"/>
</dbReference>
<feature type="domain" description="CYRIA/CYRIB Rac1 binding" evidence="1">
    <location>
        <begin position="32"/>
        <end position="238"/>
    </location>
</feature>
<dbReference type="KEGG" id="ngr:NAEGRDRAFT_79681"/>